<dbReference type="Proteomes" id="UP001627284">
    <property type="component" value="Unassembled WGS sequence"/>
</dbReference>
<feature type="transmembrane region" description="Helical" evidence="1">
    <location>
        <begin position="12"/>
        <end position="39"/>
    </location>
</feature>
<evidence type="ECO:0000256" key="1">
    <source>
        <dbReference type="SAM" id="Phobius"/>
    </source>
</evidence>
<comment type="caution">
    <text evidence="3">The sequence shown here is derived from an EMBL/GenBank/DDBJ whole genome shotgun (WGS) entry which is preliminary data.</text>
</comment>
<dbReference type="InterPro" id="IPR008889">
    <property type="entry name" value="VQ"/>
</dbReference>
<accession>A0ABD2TNF0</accession>
<keyword evidence="1" id="KW-1133">Transmembrane helix</keyword>
<dbReference type="EMBL" id="JBJKTR010000010">
    <property type="protein sequence ID" value="KAL3357631.1"/>
    <property type="molecule type" value="Genomic_DNA"/>
</dbReference>
<dbReference type="PANTHER" id="PTHR33624">
    <property type="entry name" value="SIGMA FACTOR BINDING PROTEIN 1, CHLOROPLASTIC"/>
    <property type="match status" value="1"/>
</dbReference>
<reference evidence="3 4" key="1">
    <citation type="submission" date="2024-05" db="EMBL/GenBank/DDBJ databases">
        <title>De novo assembly of an allotetraploid wild potato.</title>
        <authorList>
            <person name="Hosaka A.J."/>
        </authorList>
    </citation>
    <scope>NUCLEOTIDE SEQUENCE [LARGE SCALE GENOMIC DNA]</scope>
    <source>
        <tissue evidence="3">Young leaves</tissue>
    </source>
</reference>
<keyword evidence="1" id="KW-0472">Membrane</keyword>
<keyword evidence="4" id="KW-1185">Reference proteome</keyword>
<evidence type="ECO:0000313" key="4">
    <source>
        <dbReference type="Proteomes" id="UP001627284"/>
    </source>
</evidence>
<feature type="domain" description="VQ" evidence="2">
    <location>
        <begin position="96"/>
        <end position="122"/>
    </location>
</feature>
<dbReference type="PANTHER" id="PTHR33624:SF2">
    <property type="entry name" value="SIGMA FACTOR BINDING PROTEIN 1, CHLOROPLASTIC"/>
    <property type="match status" value="1"/>
</dbReference>
<dbReference type="Pfam" id="PF05678">
    <property type="entry name" value="VQ"/>
    <property type="match status" value="1"/>
</dbReference>
<evidence type="ECO:0000313" key="3">
    <source>
        <dbReference type="EMBL" id="KAL3357631.1"/>
    </source>
</evidence>
<proteinExistence type="predicted"/>
<keyword evidence="1" id="KW-0812">Transmembrane</keyword>
<name>A0ABD2TNF0_9SOLN</name>
<feature type="non-terminal residue" evidence="3">
    <location>
        <position position="1"/>
    </location>
</feature>
<organism evidence="3 4">
    <name type="scientific">Solanum stoloniferum</name>
    <dbReference type="NCBI Taxonomy" id="62892"/>
    <lineage>
        <taxon>Eukaryota</taxon>
        <taxon>Viridiplantae</taxon>
        <taxon>Streptophyta</taxon>
        <taxon>Embryophyta</taxon>
        <taxon>Tracheophyta</taxon>
        <taxon>Spermatophyta</taxon>
        <taxon>Magnoliopsida</taxon>
        <taxon>eudicotyledons</taxon>
        <taxon>Gunneridae</taxon>
        <taxon>Pentapetalae</taxon>
        <taxon>asterids</taxon>
        <taxon>lamiids</taxon>
        <taxon>Solanales</taxon>
        <taxon>Solanaceae</taxon>
        <taxon>Solanoideae</taxon>
        <taxon>Solaneae</taxon>
        <taxon>Solanum</taxon>
    </lineage>
</organism>
<sequence>LNPPFSQLPFYLLLVLHFLCPFTIHLALSLSSLQFFLFLSFPFLEKNPTSPISISLNSPKTSTKIYSMDKMLSVHSKKANKHPQNTKKKPVKVVYISNPMKVNTSAEEFRALVQQLTGQHANYPVTNNNIRTADSEKKEFYYSESPPGYDHQQVVEVDSTTHHQVVPNYMNSTNETTMTDNSDLSFEDYVGEDYVPELLENLPINHVWYD</sequence>
<dbReference type="AlphaFoldDB" id="A0ABD2TNF0"/>
<gene>
    <name evidence="3" type="ORF">AABB24_018038</name>
</gene>
<protein>
    <recommendedName>
        <fullName evidence="2">VQ domain-containing protein</fullName>
    </recommendedName>
</protein>
<dbReference type="InterPro" id="IPR039335">
    <property type="entry name" value="SIB1/2"/>
</dbReference>
<evidence type="ECO:0000259" key="2">
    <source>
        <dbReference type="Pfam" id="PF05678"/>
    </source>
</evidence>